<name>W4FPU0_APHAT</name>
<dbReference type="AlphaFoldDB" id="W4FPU0"/>
<evidence type="ECO:0000313" key="1">
    <source>
        <dbReference type="EMBL" id="ETV69480.1"/>
    </source>
</evidence>
<dbReference type="RefSeq" id="XP_009841053.1">
    <property type="nucleotide sequence ID" value="XM_009842751.1"/>
</dbReference>
<reference evidence="1" key="1">
    <citation type="submission" date="2013-12" db="EMBL/GenBank/DDBJ databases">
        <title>The Genome Sequence of Aphanomyces astaci APO3.</title>
        <authorList>
            <consortium name="The Broad Institute Genomics Platform"/>
            <person name="Russ C."/>
            <person name="Tyler B."/>
            <person name="van West P."/>
            <person name="Dieguez-Uribeondo J."/>
            <person name="Young S.K."/>
            <person name="Zeng Q."/>
            <person name="Gargeya S."/>
            <person name="Fitzgerald M."/>
            <person name="Abouelleil A."/>
            <person name="Alvarado L."/>
            <person name="Chapman S.B."/>
            <person name="Gainer-Dewar J."/>
            <person name="Goldberg J."/>
            <person name="Griggs A."/>
            <person name="Gujja S."/>
            <person name="Hansen M."/>
            <person name="Howarth C."/>
            <person name="Imamovic A."/>
            <person name="Ireland A."/>
            <person name="Larimer J."/>
            <person name="McCowan C."/>
            <person name="Murphy C."/>
            <person name="Pearson M."/>
            <person name="Poon T.W."/>
            <person name="Priest M."/>
            <person name="Roberts A."/>
            <person name="Saif S."/>
            <person name="Shea T."/>
            <person name="Sykes S."/>
            <person name="Wortman J."/>
            <person name="Nusbaum C."/>
            <person name="Birren B."/>
        </authorList>
    </citation>
    <scope>NUCLEOTIDE SEQUENCE [LARGE SCALE GENOMIC DNA]</scope>
    <source>
        <strain evidence="1">APO3</strain>
    </source>
</reference>
<protein>
    <submittedName>
        <fullName evidence="1">Uncharacterized protein</fullName>
    </submittedName>
</protein>
<dbReference type="EMBL" id="KI913176">
    <property type="protein sequence ID" value="ETV69480.1"/>
    <property type="molecule type" value="Genomic_DNA"/>
</dbReference>
<dbReference type="VEuPathDB" id="FungiDB:H257_14850"/>
<sequence>MSELRANGGCFVNYPTLSTPRMSSSNPSSVRLVDTGYYRAMADIRVIHQKKTRLVECSTLKTLCETAGCHRTD</sequence>
<gene>
    <name evidence="1" type="ORF">H257_14850</name>
</gene>
<proteinExistence type="predicted"/>
<organism evidence="1">
    <name type="scientific">Aphanomyces astaci</name>
    <name type="common">Crayfish plague agent</name>
    <dbReference type="NCBI Taxonomy" id="112090"/>
    <lineage>
        <taxon>Eukaryota</taxon>
        <taxon>Sar</taxon>
        <taxon>Stramenopiles</taxon>
        <taxon>Oomycota</taxon>
        <taxon>Saprolegniomycetes</taxon>
        <taxon>Saprolegniales</taxon>
        <taxon>Verrucalvaceae</taxon>
        <taxon>Aphanomyces</taxon>
    </lineage>
</organism>
<accession>W4FPU0</accession>
<dbReference type="GeneID" id="20816846"/>